<reference evidence="1 2" key="1">
    <citation type="submission" date="2019-05" db="EMBL/GenBank/DDBJ databases">
        <title>Another draft genome of Portunus trituberculatus and its Hox gene families provides insights of decapod evolution.</title>
        <authorList>
            <person name="Jeong J.-H."/>
            <person name="Song I."/>
            <person name="Kim S."/>
            <person name="Choi T."/>
            <person name="Kim D."/>
            <person name="Ryu S."/>
            <person name="Kim W."/>
        </authorList>
    </citation>
    <scope>NUCLEOTIDE SEQUENCE [LARGE SCALE GENOMIC DNA]</scope>
    <source>
        <tissue evidence="1">Muscle</tissue>
    </source>
</reference>
<comment type="caution">
    <text evidence="1">The sequence shown here is derived from an EMBL/GenBank/DDBJ whole genome shotgun (WGS) entry which is preliminary data.</text>
</comment>
<sequence>MDGNKDVPPALPHTRFIEHYSIHSEAIHVFTDGSKFDAVLEWLYLLTNRGYRVGFCWVPGHVGVPSSLLTRDPQPYCDDCLVPLMMRHLLVECPSLIELRHLYLYLYLYLYRFRDRNSGRWLNRGEKKQVEGRHAVNKIKAVSMEIAVEDSKICHIAKKSDVKGSVASLHDLFTS</sequence>
<evidence type="ECO:0000313" key="2">
    <source>
        <dbReference type="Proteomes" id="UP000324222"/>
    </source>
</evidence>
<protein>
    <recommendedName>
        <fullName evidence="3">RNase H type-1 domain-containing protein</fullName>
    </recommendedName>
</protein>
<dbReference type="AlphaFoldDB" id="A0A5B7EEJ2"/>
<proteinExistence type="predicted"/>
<name>A0A5B7EEJ2_PORTR</name>
<evidence type="ECO:0000313" key="1">
    <source>
        <dbReference type="EMBL" id="MPC31576.1"/>
    </source>
</evidence>
<dbReference type="Proteomes" id="UP000324222">
    <property type="component" value="Unassembled WGS sequence"/>
</dbReference>
<accession>A0A5B7EEJ2</accession>
<gene>
    <name evidence="1" type="ORF">E2C01_024871</name>
</gene>
<evidence type="ECO:0008006" key="3">
    <source>
        <dbReference type="Google" id="ProtNLM"/>
    </source>
</evidence>
<organism evidence="1 2">
    <name type="scientific">Portunus trituberculatus</name>
    <name type="common">Swimming crab</name>
    <name type="synonym">Neptunus trituberculatus</name>
    <dbReference type="NCBI Taxonomy" id="210409"/>
    <lineage>
        <taxon>Eukaryota</taxon>
        <taxon>Metazoa</taxon>
        <taxon>Ecdysozoa</taxon>
        <taxon>Arthropoda</taxon>
        <taxon>Crustacea</taxon>
        <taxon>Multicrustacea</taxon>
        <taxon>Malacostraca</taxon>
        <taxon>Eumalacostraca</taxon>
        <taxon>Eucarida</taxon>
        <taxon>Decapoda</taxon>
        <taxon>Pleocyemata</taxon>
        <taxon>Brachyura</taxon>
        <taxon>Eubrachyura</taxon>
        <taxon>Portunoidea</taxon>
        <taxon>Portunidae</taxon>
        <taxon>Portuninae</taxon>
        <taxon>Portunus</taxon>
    </lineage>
</organism>
<keyword evidence="2" id="KW-1185">Reference proteome</keyword>
<dbReference type="EMBL" id="VSRR010002464">
    <property type="protein sequence ID" value="MPC31576.1"/>
    <property type="molecule type" value="Genomic_DNA"/>
</dbReference>